<evidence type="ECO:0000313" key="2">
    <source>
        <dbReference type="Proteomes" id="UP000001514"/>
    </source>
</evidence>
<reference evidence="1 2" key="1">
    <citation type="journal article" date="2011" name="Science">
        <title>The Selaginella genome identifies genetic changes associated with the evolution of vascular plants.</title>
        <authorList>
            <person name="Banks J.A."/>
            <person name="Nishiyama T."/>
            <person name="Hasebe M."/>
            <person name="Bowman J.L."/>
            <person name="Gribskov M."/>
            <person name="dePamphilis C."/>
            <person name="Albert V.A."/>
            <person name="Aono N."/>
            <person name="Aoyama T."/>
            <person name="Ambrose B.A."/>
            <person name="Ashton N.W."/>
            <person name="Axtell M.J."/>
            <person name="Barker E."/>
            <person name="Barker M.S."/>
            <person name="Bennetzen J.L."/>
            <person name="Bonawitz N.D."/>
            <person name="Chapple C."/>
            <person name="Cheng C."/>
            <person name="Correa L.G."/>
            <person name="Dacre M."/>
            <person name="DeBarry J."/>
            <person name="Dreyer I."/>
            <person name="Elias M."/>
            <person name="Engstrom E.M."/>
            <person name="Estelle M."/>
            <person name="Feng L."/>
            <person name="Finet C."/>
            <person name="Floyd S.K."/>
            <person name="Frommer W.B."/>
            <person name="Fujita T."/>
            <person name="Gramzow L."/>
            <person name="Gutensohn M."/>
            <person name="Harholt J."/>
            <person name="Hattori M."/>
            <person name="Heyl A."/>
            <person name="Hirai T."/>
            <person name="Hiwatashi Y."/>
            <person name="Ishikawa M."/>
            <person name="Iwata M."/>
            <person name="Karol K.G."/>
            <person name="Koehler B."/>
            <person name="Kolukisaoglu U."/>
            <person name="Kubo M."/>
            <person name="Kurata T."/>
            <person name="Lalonde S."/>
            <person name="Li K."/>
            <person name="Li Y."/>
            <person name="Litt A."/>
            <person name="Lyons E."/>
            <person name="Manning G."/>
            <person name="Maruyama T."/>
            <person name="Michael T.P."/>
            <person name="Mikami K."/>
            <person name="Miyazaki S."/>
            <person name="Morinaga S."/>
            <person name="Murata T."/>
            <person name="Mueller-Roeber B."/>
            <person name="Nelson D.R."/>
            <person name="Obara M."/>
            <person name="Oguri Y."/>
            <person name="Olmstead R.G."/>
            <person name="Onodera N."/>
            <person name="Petersen B.L."/>
            <person name="Pils B."/>
            <person name="Prigge M."/>
            <person name="Rensing S.A."/>
            <person name="Riano-Pachon D.M."/>
            <person name="Roberts A.W."/>
            <person name="Sato Y."/>
            <person name="Scheller H.V."/>
            <person name="Schulz B."/>
            <person name="Schulz C."/>
            <person name="Shakirov E.V."/>
            <person name="Shibagaki N."/>
            <person name="Shinohara N."/>
            <person name="Shippen D.E."/>
            <person name="Soerensen I."/>
            <person name="Sotooka R."/>
            <person name="Sugimoto N."/>
            <person name="Sugita M."/>
            <person name="Sumikawa N."/>
            <person name="Tanurdzic M."/>
            <person name="Theissen G."/>
            <person name="Ulvskov P."/>
            <person name="Wakazuki S."/>
            <person name="Weng J.K."/>
            <person name="Willats W.W."/>
            <person name="Wipf D."/>
            <person name="Wolf P.G."/>
            <person name="Yang L."/>
            <person name="Zimmer A.D."/>
            <person name="Zhu Q."/>
            <person name="Mitros T."/>
            <person name="Hellsten U."/>
            <person name="Loque D."/>
            <person name="Otillar R."/>
            <person name="Salamov A."/>
            <person name="Schmutz J."/>
            <person name="Shapiro H."/>
            <person name="Lindquist E."/>
            <person name="Lucas S."/>
            <person name="Rokhsar D."/>
            <person name="Grigoriev I.V."/>
        </authorList>
    </citation>
    <scope>NUCLEOTIDE SEQUENCE [LARGE SCALE GENOMIC DNA]</scope>
</reference>
<keyword evidence="2" id="KW-1185">Reference proteome</keyword>
<protein>
    <submittedName>
        <fullName evidence="1">Uncharacterized protein</fullName>
    </submittedName>
</protein>
<dbReference type="PANTHER" id="PTHR47643">
    <property type="entry name" value="TPR DOMAIN PROTEIN (AFU_ORTHOLOGUE AFUA_5G12710)"/>
    <property type="match status" value="1"/>
</dbReference>
<dbReference type="EMBL" id="GL377581">
    <property type="protein sequence ID" value="EFJ27604.1"/>
    <property type="molecule type" value="Genomic_DNA"/>
</dbReference>
<accession>D8RIW7</accession>
<gene>
    <name evidence="1" type="ORF">SELMODRAFT_411742</name>
</gene>
<evidence type="ECO:0000313" key="1">
    <source>
        <dbReference type="EMBL" id="EFJ27604.1"/>
    </source>
</evidence>
<dbReference type="InterPro" id="IPR053209">
    <property type="entry name" value="Gramillin-biosynth_MTr"/>
</dbReference>
<dbReference type="Proteomes" id="UP000001514">
    <property type="component" value="Unassembled WGS sequence"/>
</dbReference>
<dbReference type="InParanoid" id="D8RIW7"/>
<dbReference type="AlphaFoldDB" id="D8RIW7"/>
<dbReference type="HOGENOM" id="CLU_673360_0_0_1"/>
<dbReference type="PANTHER" id="PTHR47643:SF2">
    <property type="entry name" value="TPR DOMAIN PROTEIN (AFU_ORTHOLOGUE AFUA_5G12710)"/>
    <property type="match status" value="1"/>
</dbReference>
<sequence length="409" mass="44840">MEYSHGTAFAHNRQIYLVDPAEIHALVVASGLDLATAPQLLGIEIKDASNEWTAALKSLCPGVWVLARRAPRAVIVHPASQNGGRDSTSWMSTLFGDDLCAPVDQIRLHGLITRPTRVIIFELGEIYRPPVERSRSSVSGIIEASELGGSHDFILHLAGPIELRLQFVARSDSSLEELNGLYPRGAMVAARTLYPVEGVPGRCYFVDNPGNIKIISCFPTTINELDQKTSSELRSLDNEQFLRKQCVAALELYNLSISKADNERDKLLALGNAADSAAAAINGLIIEFMDKSEERDISDDLHRYLSLGCKSEDVPTFTEFVGPVKLLRGDSGGLGRFATEAIAPGEIVLVSNALGYVRDIGLHANVDVFVKLLRAALTSYVHRLLLPDALWIRDDEERKGQLLEMVAER</sequence>
<proteinExistence type="predicted"/>
<dbReference type="Gramene" id="EFJ27604">
    <property type="protein sequence ID" value="EFJ27604"/>
    <property type="gene ID" value="SELMODRAFT_411742"/>
</dbReference>
<dbReference type="KEGG" id="smo:SELMODRAFT_411742"/>
<organism evidence="2">
    <name type="scientific">Selaginella moellendorffii</name>
    <name type="common">Spikemoss</name>
    <dbReference type="NCBI Taxonomy" id="88036"/>
    <lineage>
        <taxon>Eukaryota</taxon>
        <taxon>Viridiplantae</taxon>
        <taxon>Streptophyta</taxon>
        <taxon>Embryophyta</taxon>
        <taxon>Tracheophyta</taxon>
        <taxon>Lycopodiopsida</taxon>
        <taxon>Selaginellales</taxon>
        <taxon>Selaginellaceae</taxon>
        <taxon>Selaginella</taxon>
    </lineage>
</organism>
<name>D8RIW7_SELML</name>